<dbReference type="InterPro" id="IPR036271">
    <property type="entry name" value="Tet_transcr_reg_TetR-rel_C_sf"/>
</dbReference>
<protein>
    <recommendedName>
        <fullName evidence="5">HTH tetR-type domain-containing protein</fullName>
    </recommendedName>
</protein>
<dbReference type="EMBL" id="AP027734">
    <property type="protein sequence ID" value="BDZ55127.1"/>
    <property type="molecule type" value="Genomic_DNA"/>
</dbReference>
<feature type="DNA-binding region" description="H-T-H motif" evidence="4">
    <location>
        <begin position="35"/>
        <end position="54"/>
    </location>
</feature>
<dbReference type="SUPFAM" id="SSF46689">
    <property type="entry name" value="Homeodomain-like"/>
    <property type="match status" value="1"/>
</dbReference>
<organism evidence="6 7">
    <name type="scientific">Agromyces marinus</name>
    <dbReference type="NCBI Taxonomy" id="1389020"/>
    <lineage>
        <taxon>Bacteria</taxon>
        <taxon>Bacillati</taxon>
        <taxon>Actinomycetota</taxon>
        <taxon>Actinomycetes</taxon>
        <taxon>Micrococcales</taxon>
        <taxon>Microbacteriaceae</taxon>
        <taxon>Agromyces</taxon>
    </lineage>
</organism>
<evidence type="ECO:0000259" key="5">
    <source>
        <dbReference type="PROSITE" id="PS50977"/>
    </source>
</evidence>
<keyword evidence="7" id="KW-1185">Reference proteome</keyword>
<keyword evidence="1" id="KW-0805">Transcription regulation</keyword>
<keyword evidence="3" id="KW-0804">Transcription</keyword>
<dbReference type="Pfam" id="PF21597">
    <property type="entry name" value="TetR_C_43"/>
    <property type="match status" value="1"/>
</dbReference>
<dbReference type="InterPro" id="IPR049445">
    <property type="entry name" value="TetR_SbtR-like_C"/>
</dbReference>
<dbReference type="Gene3D" id="1.10.357.10">
    <property type="entry name" value="Tetracycline Repressor, domain 2"/>
    <property type="match status" value="1"/>
</dbReference>
<reference evidence="7" key="1">
    <citation type="journal article" date="2019" name="Int. J. Syst. Evol. Microbiol.">
        <title>The Global Catalogue of Microorganisms (GCM) 10K type strain sequencing project: providing services to taxonomists for standard genome sequencing and annotation.</title>
        <authorList>
            <consortium name="The Broad Institute Genomics Platform"/>
            <consortium name="The Broad Institute Genome Sequencing Center for Infectious Disease"/>
            <person name="Wu L."/>
            <person name="Ma J."/>
        </authorList>
    </citation>
    <scope>NUCLEOTIDE SEQUENCE [LARGE SCALE GENOMIC DNA]</scope>
    <source>
        <strain evidence="7">NBRC 109019</strain>
    </source>
</reference>
<feature type="domain" description="HTH tetR-type" evidence="5">
    <location>
        <begin position="13"/>
        <end position="72"/>
    </location>
</feature>
<evidence type="ECO:0000256" key="4">
    <source>
        <dbReference type="PROSITE-ProRule" id="PRU00335"/>
    </source>
</evidence>
<evidence type="ECO:0000313" key="7">
    <source>
        <dbReference type="Proteomes" id="UP001321477"/>
    </source>
</evidence>
<sequence>MTTNPVSLRRDARRNHERLLVEARCLFTERGINAPLDELATRAEVGAGTVYRHFPTRDALIRELYDTGVDELRVLIHDLDETDSAWRAIERWVEVLSGWLIERPYVPAVMRRVVELDPEYRPLADIQEFADALVARAQAEGTLRAGVTSVDIAVLVDMLGSLGQYGGAYAAHWRRQLAIVLDGLRAREGRVRCPAFRRRSASSTTCRTTSAPKTEPARYRAVRTSTAFAQGSSKASVRPSCLVGTS</sequence>
<dbReference type="PANTHER" id="PTHR30055">
    <property type="entry name" value="HTH-TYPE TRANSCRIPTIONAL REGULATOR RUTR"/>
    <property type="match status" value="1"/>
</dbReference>
<name>A0ABM8H2V2_9MICO</name>
<dbReference type="PRINTS" id="PR00455">
    <property type="entry name" value="HTHTETR"/>
</dbReference>
<gene>
    <name evidence="6" type="ORF">GCM10025870_22000</name>
</gene>
<dbReference type="InterPro" id="IPR050109">
    <property type="entry name" value="HTH-type_TetR-like_transc_reg"/>
</dbReference>
<dbReference type="RefSeq" id="WP_286328990.1">
    <property type="nucleotide sequence ID" value="NZ_AP027734.1"/>
</dbReference>
<accession>A0ABM8H2V2</accession>
<dbReference type="PANTHER" id="PTHR30055:SF234">
    <property type="entry name" value="HTH-TYPE TRANSCRIPTIONAL REGULATOR BETI"/>
    <property type="match status" value="1"/>
</dbReference>
<evidence type="ECO:0000256" key="3">
    <source>
        <dbReference type="ARBA" id="ARBA00023163"/>
    </source>
</evidence>
<dbReference type="PROSITE" id="PS50977">
    <property type="entry name" value="HTH_TETR_2"/>
    <property type="match status" value="1"/>
</dbReference>
<evidence type="ECO:0000256" key="2">
    <source>
        <dbReference type="ARBA" id="ARBA00023125"/>
    </source>
</evidence>
<dbReference type="Proteomes" id="UP001321477">
    <property type="component" value="Chromosome"/>
</dbReference>
<dbReference type="Pfam" id="PF00440">
    <property type="entry name" value="TetR_N"/>
    <property type="match status" value="1"/>
</dbReference>
<keyword evidence="2 4" id="KW-0238">DNA-binding</keyword>
<proteinExistence type="predicted"/>
<dbReference type="InterPro" id="IPR009057">
    <property type="entry name" value="Homeodomain-like_sf"/>
</dbReference>
<evidence type="ECO:0000256" key="1">
    <source>
        <dbReference type="ARBA" id="ARBA00023015"/>
    </source>
</evidence>
<dbReference type="InterPro" id="IPR001647">
    <property type="entry name" value="HTH_TetR"/>
</dbReference>
<evidence type="ECO:0000313" key="6">
    <source>
        <dbReference type="EMBL" id="BDZ55127.1"/>
    </source>
</evidence>
<dbReference type="SUPFAM" id="SSF48498">
    <property type="entry name" value="Tetracyclin repressor-like, C-terminal domain"/>
    <property type="match status" value="1"/>
</dbReference>